<name>A0AB34K211_PRYPA</name>
<comment type="caution">
    <text evidence="2">The sequence shown here is derived from an EMBL/GenBank/DDBJ whole genome shotgun (WGS) entry which is preliminary data.</text>
</comment>
<reference evidence="2 3" key="1">
    <citation type="journal article" date="2024" name="Science">
        <title>Giant polyketide synthase enzymes in the biosynthesis of giant marine polyether toxins.</title>
        <authorList>
            <person name="Fallon T.R."/>
            <person name="Shende V.V."/>
            <person name="Wierzbicki I.H."/>
            <person name="Pendleton A.L."/>
            <person name="Watervoot N.F."/>
            <person name="Auber R.P."/>
            <person name="Gonzalez D.J."/>
            <person name="Wisecaver J.H."/>
            <person name="Moore B.S."/>
        </authorList>
    </citation>
    <scope>NUCLEOTIDE SEQUENCE [LARGE SCALE GENOMIC DNA]</scope>
    <source>
        <strain evidence="2 3">12B1</strain>
    </source>
</reference>
<sequence>MLCLLLLLLPTASAVRLPPAARGRISRRAAAAALFAISCTPPPASAGQSQRGAEDPYETVLFGTGSCTSRTPLGACRREDAAPSQPAGAVSGPPRLLPPPAEEEKSALISSLLEKSAANAEKNARLVKETTLKNALGGTFGPFAKDAPIMKADGTFDIVPLARYDRLKDAGKITQSVGGLDMYVSGFDPSTFQEKRGLFGF</sequence>
<proteinExistence type="predicted"/>
<gene>
    <name evidence="2" type="ORF">AB1Y20_015793</name>
</gene>
<evidence type="ECO:0000313" key="2">
    <source>
        <dbReference type="EMBL" id="KAL1527111.1"/>
    </source>
</evidence>
<evidence type="ECO:0000256" key="1">
    <source>
        <dbReference type="SAM" id="MobiDB-lite"/>
    </source>
</evidence>
<evidence type="ECO:0000313" key="3">
    <source>
        <dbReference type="Proteomes" id="UP001515480"/>
    </source>
</evidence>
<organism evidence="2 3">
    <name type="scientific">Prymnesium parvum</name>
    <name type="common">Toxic golden alga</name>
    <dbReference type="NCBI Taxonomy" id="97485"/>
    <lineage>
        <taxon>Eukaryota</taxon>
        <taxon>Haptista</taxon>
        <taxon>Haptophyta</taxon>
        <taxon>Prymnesiophyceae</taxon>
        <taxon>Prymnesiales</taxon>
        <taxon>Prymnesiaceae</taxon>
        <taxon>Prymnesium</taxon>
    </lineage>
</organism>
<feature type="region of interest" description="Disordered" evidence="1">
    <location>
        <begin position="73"/>
        <end position="104"/>
    </location>
</feature>
<dbReference type="EMBL" id="JBGBPQ010000003">
    <property type="protein sequence ID" value="KAL1527111.1"/>
    <property type="molecule type" value="Genomic_DNA"/>
</dbReference>
<keyword evidence="3" id="KW-1185">Reference proteome</keyword>
<protein>
    <recommendedName>
        <fullName evidence="4">PS II complex 12 kDa extrinsic protein</fullName>
    </recommendedName>
</protein>
<accession>A0AB34K211</accession>
<dbReference type="AlphaFoldDB" id="A0AB34K211"/>
<dbReference type="Proteomes" id="UP001515480">
    <property type="component" value="Unassembled WGS sequence"/>
</dbReference>
<evidence type="ECO:0008006" key="4">
    <source>
        <dbReference type="Google" id="ProtNLM"/>
    </source>
</evidence>